<dbReference type="RefSeq" id="YP_010755209.1">
    <property type="nucleotide sequence ID" value="NC_073468.1"/>
</dbReference>
<accession>A0AAE8Y780</accession>
<dbReference type="GeneID" id="80019860"/>
<reference evidence="2" key="1">
    <citation type="submission" date="2021-09" db="EMBL/GenBank/DDBJ databases">
        <authorList>
            <person name="Andersen S.H."/>
            <person name="Beall E.A."/>
            <person name="Cappelle B."/>
            <person name="Falteisek K.J."/>
            <person name="Fenske B.A."/>
            <person name="Gansluckner N.W."/>
            <person name="Gilbertson S.M."/>
            <person name="Krings K.J."/>
            <person name="Mobeck M."/>
            <person name="Odeku J.O."/>
            <person name="Poncelet M.E."/>
            <person name="Rohr J.R."/>
            <person name="Rolands L."/>
            <person name="Whipple C.D."/>
            <person name="Whipple E.M."/>
            <person name="Spring A.M."/>
            <person name="Klyczek K."/>
            <person name="Garlena R.A."/>
            <person name="Russell D.A."/>
            <person name="Pope W.H."/>
            <person name="Jacobs-Sera D."/>
            <person name="Hatfull G.F."/>
        </authorList>
    </citation>
    <scope>NUCLEOTIDE SEQUENCE</scope>
</reference>
<proteinExistence type="predicted"/>
<evidence type="ECO:0000313" key="3">
    <source>
        <dbReference type="Proteomes" id="UP000827768"/>
    </source>
</evidence>
<gene>
    <name evidence="2" type="primary">219</name>
    <name evidence="2" type="ORF">SEA_PUMPERNICKEL_219</name>
</gene>
<sequence>MSLADNIVLVVQRIAAEFKSVRAEIASGGASLQGELDALSDVVATKATESNVNNQLAQKANAADLDNVFGIATSKVTGLNGVTGLWKGTKAEYDAITTKDPNVYYVVLP</sequence>
<dbReference type="Pfam" id="PF24243">
    <property type="entry name" value="Phage_tail_C"/>
    <property type="match status" value="1"/>
</dbReference>
<dbReference type="InterPro" id="IPR056923">
    <property type="entry name" value="Minor_tail_gp31_C"/>
</dbReference>
<name>A0AAE8Y780_9CAUD</name>
<feature type="domain" description="Minor tail protein gp31 C-terminal" evidence="1">
    <location>
        <begin position="85"/>
        <end position="107"/>
    </location>
</feature>
<dbReference type="KEGG" id="vg:80019860"/>
<dbReference type="Proteomes" id="UP000827768">
    <property type="component" value="Segment"/>
</dbReference>
<evidence type="ECO:0000313" key="2">
    <source>
        <dbReference type="EMBL" id="UDL15969.1"/>
    </source>
</evidence>
<keyword evidence="3" id="KW-1185">Reference proteome</keyword>
<dbReference type="EMBL" id="OK040790">
    <property type="protein sequence ID" value="UDL15969.1"/>
    <property type="molecule type" value="Genomic_DNA"/>
</dbReference>
<organism evidence="2 3">
    <name type="scientific">Microbacterium phage Pumpernickel</name>
    <dbReference type="NCBI Taxonomy" id="2885983"/>
    <lineage>
        <taxon>Viruses</taxon>
        <taxon>Duplodnaviria</taxon>
        <taxon>Heunggongvirae</taxon>
        <taxon>Uroviricota</taxon>
        <taxon>Caudoviricetes</taxon>
        <taxon>Pumpernickelvirus</taxon>
        <taxon>Pumpernickelvirus pumpernickel</taxon>
    </lineage>
</organism>
<evidence type="ECO:0000259" key="1">
    <source>
        <dbReference type="Pfam" id="PF24243"/>
    </source>
</evidence>
<protein>
    <recommendedName>
        <fullName evidence="1">Minor tail protein gp31 C-terminal domain-containing protein</fullName>
    </recommendedName>
</protein>